<keyword evidence="2" id="KW-0378">Hydrolase</keyword>
<dbReference type="InterPro" id="IPR029058">
    <property type="entry name" value="AB_hydrolase_fold"/>
</dbReference>
<evidence type="ECO:0000313" key="2">
    <source>
        <dbReference type="EMBL" id="GAA4371238.1"/>
    </source>
</evidence>
<dbReference type="Proteomes" id="UP001501153">
    <property type="component" value="Unassembled WGS sequence"/>
</dbReference>
<dbReference type="EMBL" id="BAABGZ010000082">
    <property type="protein sequence ID" value="GAA4371238.1"/>
    <property type="molecule type" value="Genomic_DNA"/>
</dbReference>
<organism evidence="2 3">
    <name type="scientific">Hymenobacter saemangeumensis</name>
    <dbReference type="NCBI Taxonomy" id="1084522"/>
    <lineage>
        <taxon>Bacteria</taxon>
        <taxon>Pseudomonadati</taxon>
        <taxon>Bacteroidota</taxon>
        <taxon>Cytophagia</taxon>
        <taxon>Cytophagales</taxon>
        <taxon>Hymenobacteraceae</taxon>
        <taxon>Hymenobacter</taxon>
    </lineage>
</organism>
<protein>
    <submittedName>
        <fullName evidence="2">Alpha/beta fold hydrolase</fullName>
    </submittedName>
</protein>
<dbReference type="Pfam" id="PF00561">
    <property type="entry name" value="Abhydrolase_1"/>
    <property type="match status" value="1"/>
</dbReference>
<dbReference type="SUPFAM" id="SSF53474">
    <property type="entry name" value="alpha/beta-Hydrolases"/>
    <property type="match status" value="1"/>
</dbReference>
<dbReference type="Gene3D" id="3.40.50.1820">
    <property type="entry name" value="alpha/beta hydrolase"/>
    <property type="match status" value="1"/>
</dbReference>
<dbReference type="PANTHER" id="PTHR43689">
    <property type="entry name" value="HYDROLASE"/>
    <property type="match status" value="1"/>
</dbReference>
<dbReference type="PANTHER" id="PTHR43689:SF8">
    <property type="entry name" value="ALPHA_BETA-HYDROLASES SUPERFAMILY PROTEIN"/>
    <property type="match status" value="1"/>
</dbReference>
<dbReference type="RefSeq" id="WP_345238571.1">
    <property type="nucleotide sequence ID" value="NZ_BAABGZ010000082.1"/>
</dbReference>
<reference evidence="3" key="1">
    <citation type="journal article" date="2019" name="Int. J. Syst. Evol. Microbiol.">
        <title>The Global Catalogue of Microorganisms (GCM) 10K type strain sequencing project: providing services to taxonomists for standard genome sequencing and annotation.</title>
        <authorList>
            <consortium name="The Broad Institute Genomics Platform"/>
            <consortium name="The Broad Institute Genome Sequencing Center for Infectious Disease"/>
            <person name="Wu L."/>
            <person name="Ma J."/>
        </authorList>
    </citation>
    <scope>NUCLEOTIDE SEQUENCE [LARGE SCALE GENOMIC DNA]</scope>
    <source>
        <strain evidence="3">JCM 17923</strain>
    </source>
</reference>
<dbReference type="GO" id="GO:0016787">
    <property type="term" value="F:hydrolase activity"/>
    <property type="evidence" value="ECO:0007669"/>
    <property type="project" value="UniProtKB-KW"/>
</dbReference>
<accession>A0ABP8ISY1</accession>
<gene>
    <name evidence="2" type="ORF">GCM10023185_46520</name>
</gene>
<evidence type="ECO:0000313" key="3">
    <source>
        <dbReference type="Proteomes" id="UP001501153"/>
    </source>
</evidence>
<sequence>MTNTYSPAHELFKATEKSAASSSVRYPSPPPALRWLRLQFKVLGRLAPELAFRLQWKLFCTPRRLPVKSWEGPALAGARRRTVSNSTGPVQVYEWGAADAPAVVLVHGWEHRASFWHAWVPPLLAAGYRAVALDGPAHGASAGRMATLTTFGSAVEAVLGTAGEVQAIVAHSFGAAVVAGLPVQLPGNAPLPRLVLLSAPESPREVARRFAQLLQLPVPKTVARFARHIHEYTGREADSFAIAAGGPTLGAEQIMLLHDEHDAIVPFHESLQIAAAWPQAVLCPTRSLGHNRILRDPDVVRKAVEFIRH</sequence>
<proteinExistence type="predicted"/>
<evidence type="ECO:0000259" key="1">
    <source>
        <dbReference type="Pfam" id="PF00561"/>
    </source>
</evidence>
<comment type="caution">
    <text evidence="2">The sequence shown here is derived from an EMBL/GenBank/DDBJ whole genome shotgun (WGS) entry which is preliminary data.</text>
</comment>
<name>A0ABP8ISY1_9BACT</name>
<dbReference type="InterPro" id="IPR000073">
    <property type="entry name" value="AB_hydrolase_1"/>
</dbReference>
<feature type="domain" description="AB hydrolase-1" evidence="1">
    <location>
        <begin position="101"/>
        <end position="227"/>
    </location>
</feature>
<keyword evidence="3" id="KW-1185">Reference proteome</keyword>